<dbReference type="EMBL" id="WIXE01007864">
    <property type="protein sequence ID" value="KAK5979898.1"/>
    <property type="molecule type" value="Genomic_DNA"/>
</dbReference>
<protein>
    <submittedName>
        <fullName evidence="1">Uncharacterized protein</fullName>
    </submittedName>
</protein>
<comment type="caution">
    <text evidence="1">The sequence shown here is derived from an EMBL/GenBank/DDBJ whole genome shotgun (WGS) entry which is preliminary data.</text>
</comment>
<name>A0AAN8G9Q2_TRICO</name>
<organism evidence="1 2">
    <name type="scientific">Trichostrongylus colubriformis</name>
    <name type="common">Black scour worm</name>
    <dbReference type="NCBI Taxonomy" id="6319"/>
    <lineage>
        <taxon>Eukaryota</taxon>
        <taxon>Metazoa</taxon>
        <taxon>Ecdysozoa</taxon>
        <taxon>Nematoda</taxon>
        <taxon>Chromadorea</taxon>
        <taxon>Rhabditida</taxon>
        <taxon>Rhabditina</taxon>
        <taxon>Rhabditomorpha</taxon>
        <taxon>Strongyloidea</taxon>
        <taxon>Trichostrongylidae</taxon>
        <taxon>Trichostrongylus</taxon>
    </lineage>
</organism>
<accession>A0AAN8G9Q2</accession>
<sequence>DQIKQASHQTDQIDQASVNHCFPAIDQFYPLKKEGRHFHLSSRKASQNAT</sequence>
<evidence type="ECO:0000313" key="1">
    <source>
        <dbReference type="EMBL" id="KAK5979898.1"/>
    </source>
</evidence>
<gene>
    <name evidence="1" type="ORF">GCK32_022610</name>
</gene>
<evidence type="ECO:0000313" key="2">
    <source>
        <dbReference type="Proteomes" id="UP001331761"/>
    </source>
</evidence>
<feature type="non-terminal residue" evidence="1">
    <location>
        <position position="1"/>
    </location>
</feature>
<proteinExistence type="predicted"/>
<dbReference type="AlphaFoldDB" id="A0AAN8G9Q2"/>
<reference evidence="1 2" key="1">
    <citation type="submission" date="2019-10" db="EMBL/GenBank/DDBJ databases">
        <title>Assembly and Annotation for the nematode Trichostrongylus colubriformis.</title>
        <authorList>
            <person name="Martin J."/>
        </authorList>
    </citation>
    <scope>NUCLEOTIDE SEQUENCE [LARGE SCALE GENOMIC DNA]</scope>
    <source>
        <strain evidence="1">G859</strain>
        <tissue evidence="1">Whole worm</tissue>
    </source>
</reference>
<dbReference type="Proteomes" id="UP001331761">
    <property type="component" value="Unassembled WGS sequence"/>
</dbReference>
<keyword evidence="2" id="KW-1185">Reference proteome</keyword>